<evidence type="ECO:0000313" key="3">
    <source>
        <dbReference type="EMBL" id="NRN66104.1"/>
    </source>
</evidence>
<dbReference type="CDD" id="cd07814">
    <property type="entry name" value="SRPBCC_CalC_Aha1-like"/>
    <property type="match status" value="1"/>
</dbReference>
<evidence type="ECO:0000256" key="1">
    <source>
        <dbReference type="ARBA" id="ARBA00006817"/>
    </source>
</evidence>
<dbReference type="RefSeq" id="WP_173131430.1">
    <property type="nucleotide sequence ID" value="NZ_CBCSGW010000002.1"/>
</dbReference>
<dbReference type="Pfam" id="PF08327">
    <property type="entry name" value="AHSA1"/>
    <property type="match status" value="1"/>
</dbReference>
<dbReference type="EMBL" id="JAAATY010000008">
    <property type="protein sequence ID" value="NRN66104.1"/>
    <property type="molecule type" value="Genomic_DNA"/>
</dbReference>
<comment type="similarity">
    <text evidence="1">Belongs to the AHA1 family.</text>
</comment>
<name>A0ABX2F4M5_9PSEU</name>
<evidence type="ECO:0000313" key="4">
    <source>
        <dbReference type="Proteomes" id="UP000763557"/>
    </source>
</evidence>
<dbReference type="InterPro" id="IPR023393">
    <property type="entry name" value="START-like_dom_sf"/>
</dbReference>
<gene>
    <name evidence="3" type="ORF">GC106_33220</name>
</gene>
<dbReference type="SUPFAM" id="SSF55961">
    <property type="entry name" value="Bet v1-like"/>
    <property type="match status" value="1"/>
</dbReference>
<dbReference type="Proteomes" id="UP000763557">
    <property type="component" value="Unassembled WGS sequence"/>
</dbReference>
<evidence type="ECO:0000259" key="2">
    <source>
        <dbReference type="Pfam" id="PF08327"/>
    </source>
</evidence>
<reference evidence="3 4" key="1">
    <citation type="submission" date="2020-01" db="EMBL/GenBank/DDBJ databases">
        <title>Kibdelosporangium persica a novel Actinomycetes from a hot desert in Iran.</title>
        <authorList>
            <person name="Safaei N."/>
            <person name="Zaburannyi N."/>
            <person name="Mueller R."/>
            <person name="Wink J."/>
        </authorList>
    </citation>
    <scope>NUCLEOTIDE SEQUENCE [LARGE SCALE GENOMIC DNA]</scope>
    <source>
        <strain evidence="3 4">4NS15</strain>
    </source>
</reference>
<organism evidence="3 4">
    <name type="scientific">Kibdelosporangium persicum</name>
    <dbReference type="NCBI Taxonomy" id="2698649"/>
    <lineage>
        <taxon>Bacteria</taxon>
        <taxon>Bacillati</taxon>
        <taxon>Actinomycetota</taxon>
        <taxon>Actinomycetes</taxon>
        <taxon>Pseudonocardiales</taxon>
        <taxon>Pseudonocardiaceae</taxon>
        <taxon>Kibdelosporangium</taxon>
    </lineage>
</organism>
<keyword evidence="4" id="KW-1185">Reference proteome</keyword>
<dbReference type="Gene3D" id="3.30.530.20">
    <property type="match status" value="1"/>
</dbReference>
<dbReference type="InterPro" id="IPR013538">
    <property type="entry name" value="ASHA1/2-like_C"/>
</dbReference>
<protein>
    <submittedName>
        <fullName evidence="3">SRPBCC domain-containing protein</fullName>
    </submittedName>
</protein>
<feature type="domain" description="Activator of Hsp90 ATPase homologue 1/2-like C-terminal" evidence="2">
    <location>
        <begin position="20"/>
        <end position="123"/>
    </location>
</feature>
<proteinExistence type="inferred from homology"/>
<comment type="caution">
    <text evidence="3">The sequence shown here is derived from an EMBL/GenBank/DDBJ whole genome shotgun (WGS) entry which is preliminary data.</text>
</comment>
<accession>A0ABX2F4M5</accession>
<sequence length="132" mass="14693">MIGQTKDAGFQIGVSKTLPFPPEAVWAAVMSQAGIALWLGEGATLAKGEPYATKDGTVGEVRSLHELDRVRLTWRPRGWDHETTVQIAISASGGKTRLTFHQERMVGPEERERQRDHWRKVMADVVDLLTAE</sequence>